<proteinExistence type="predicted"/>
<dbReference type="NCBIfam" id="TIGR03420">
    <property type="entry name" value="DnaA_homol_Hda"/>
    <property type="match status" value="1"/>
</dbReference>
<evidence type="ECO:0000313" key="4">
    <source>
        <dbReference type="Proteomes" id="UP000198640"/>
    </source>
</evidence>
<evidence type="ECO:0000313" key="3">
    <source>
        <dbReference type="EMBL" id="SDY30903.1"/>
    </source>
</evidence>
<dbReference type="Gene3D" id="1.10.8.60">
    <property type="match status" value="1"/>
</dbReference>
<dbReference type="GO" id="GO:0006270">
    <property type="term" value="P:DNA replication initiation"/>
    <property type="evidence" value="ECO:0007669"/>
    <property type="project" value="TreeGrafter"/>
</dbReference>
<dbReference type="Pfam" id="PF00308">
    <property type="entry name" value="Bac_DnaA"/>
    <property type="match status" value="1"/>
</dbReference>
<evidence type="ECO:0000259" key="1">
    <source>
        <dbReference type="Pfam" id="PF00308"/>
    </source>
</evidence>
<sequence length="230" mass="25995">MKQLLLDLNKTDPPTLENFIPGNNTELLHALKSLIAGRQQDRFLYLWGQAGSGRSHLLQAVTDVFLQRHQQATYIDCALTDKFSFSATMACVAVDNVERLDAPEQIKLFNLYNRIYENNRGIFLASGTAPPAQLDLRPDLTTRLGWGLVYQVHELADENKIEVMKGHAKRCGFELSQEICDYLLKHAQRDLPSLIKLINALDRLSLARQRPVTLPLLRELLQSASSRAQS</sequence>
<dbReference type="InterPro" id="IPR055199">
    <property type="entry name" value="Hda_lid"/>
</dbReference>
<evidence type="ECO:0000259" key="2">
    <source>
        <dbReference type="Pfam" id="PF22688"/>
    </source>
</evidence>
<dbReference type="GO" id="GO:0032297">
    <property type="term" value="P:negative regulation of DNA-templated DNA replication initiation"/>
    <property type="evidence" value="ECO:0007669"/>
    <property type="project" value="InterPro"/>
</dbReference>
<dbReference type="Proteomes" id="UP000198640">
    <property type="component" value="Unassembled WGS sequence"/>
</dbReference>
<feature type="domain" description="Chromosomal replication initiator protein DnaA ATPAse" evidence="1">
    <location>
        <begin position="15"/>
        <end position="72"/>
    </location>
</feature>
<feature type="domain" description="Hda lid" evidence="2">
    <location>
        <begin position="157"/>
        <end position="221"/>
    </location>
</feature>
<dbReference type="PANTHER" id="PTHR30050:SF5">
    <property type="entry name" value="DNAA REGULATORY INACTIVATOR HDA"/>
    <property type="match status" value="1"/>
</dbReference>
<dbReference type="AlphaFoldDB" id="A0A1H3IT06"/>
<dbReference type="Gene3D" id="3.40.50.300">
    <property type="entry name" value="P-loop containing nucleotide triphosphate hydrolases"/>
    <property type="match status" value="1"/>
</dbReference>
<dbReference type="RefSeq" id="WP_090414051.1">
    <property type="nucleotide sequence ID" value="NZ_FNOY01000028.1"/>
</dbReference>
<dbReference type="STRING" id="44576.SAMN05421881_102830"/>
<dbReference type="InterPro" id="IPR017788">
    <property type="entry name" value="Hda"/>
</dbReference>
<dbReference type="PANTHER" id="PTHR30050">
    <property type="entry name" value="CHROMOSOMAL REPLICATION INITIATOR PROTEIN DNAA"/>
    <property type="match status" value="1"/>
</dbReference>
<dbReference type="Pfam" id="PF22688">
    <property type="entry name" value="Hda_lid"/>
    <property type="match status" value="1"/>
</dbReference>
<keyword evidence="4" id="KW-1185">Reference proteome</keyword>
<gene>
    <name evidence="3" type="ORF">SAMN05421881_102830</name>
</gene>
<protein>
    <submittedName>
        <fullName evidence="3">Regulatory inactivation of DnaA Hda protein</fullName>
    </submittedName>
</protein>
<dbReference type="InterPro" id="IPR027417">
    <property type="entry name" value="P-loop_NTPase"/>
</dbReference>
<reference evidence="3 4" key="1">
    <citation type="submission" date="2016-10" db="EMBL/GenBank/DDBJ databases">
        <authorList>
            <person name="de Groot N.N."/>
        </authorList>
    </citation>
    <scope>NUCLEOTIDE SEQUENCE [LARGE SCALE GENOMIC DNA]</scope>
    <source>
        <strain evidence="3 4">Nm1</strain>
    </source>
</reference>
<name>A0A1H3IT06_9PROT</name>
<dbReference type="OrthoDB" id="9784878at2"/>
<dbReference type="EMBL" id="FNOY01000028">
    <property type="protein sequence ID" value="SDY30903.1"/>
    <property type="molecule type" value="Genomic_DNA"/>
</dbReference>
<accession>A0A1H3IT06</accession>
<dbReference type="SUPFAM" id="SSF52540">
    <property type="entry name" value="P-loop containing nucleoside triphosphate hydrolases"/>
    <property type="match status" value="1"/>
</dbReference>
<organism evidence="3 4">
    <name type="scientific">Nitrosomonas halophila</name>
    <dbReference type="NCBI Taxonomy" id="44576"/>
    <lineage>
        <taxon>Bacteria</taxon>
        <taxon>Pseudomonadati</taxon>
        <taxon>Pseudomonadota</taxon>
        <taxon>Betaproteobacteria</taxon>
        <taxon>Nitrosomonadales</taxon>
        <taxon>Nitrosomonadaceae</taxon>
        <taxon>Nitrosomonas</taxon>
    </lineage>
</organism>
<dbReference type="InterPro" id="IPR013317">
    <property type="entry name" value="DnaA_dom"/>
</dbReference>